<protein>
    <submittedName>
        <fullName evidence="1">Uncharacterized protein</fullName>
    </submittedName>
</protein>
<evidence type="ECO:0000313" key="1">
    <source>
        <dbReference type="EMBL" id="SNR36803.1"/>
    </source>
</evidence>
<organism evidence="1 2">
    <name type="scientific">Actinomadura mexicana</name>
    <dbReference type="NCBI Taxonomy" id="134959"/>
    <lineage>
        <taxon>Bacteria</taxon>
        <taxon>Bacillati</taxon>
        <taxon>Actinomycetota</taxon>
        <taxon>Actinomycetes</taxon>
        <taxon>Streptosporangiales</taxon>
        <taxon>Thermomonosporaceae</taxon>
        <taxon>Actinomadura</taxon>
    </lineage>
</organism>
<proteinExistence type="predicted"/>
<dbReference type="Proteomes" id="UP000198420">
    <property type="component" value="Unassembled WGS sequence"/>
</dbReference>
<accession>A0A238VSM0</accession>
<dbReference type="RefSeq" id="WP_089310543.1">
    <property type="nucleotide sequence ID" value="NZ_FZNP01000002.1"/>
</dbReference>
<evidence type="ECO:0000313" key="2">
    <source>
        <dbReference type="Proteomes" id="UP000198420"/>
    </source>
</evidence>
<dbReference type="OrthoDB" id="10016630at2"/>
<reference evidence="2" key="1">
    <citation type="submission" date="2017-06" db="EMBL/GenBank/DDBJ databases">
        <authorList>
            <person name="Varghese N."/>
            <person name="Submissions S."/>
        </authorList>
    </citation>
    <scope>NUCLEOTIDE SEQUENCE [LARGE SCALE GENOMIC DNA]</scope>
    <source>
        <strain evidence="2">DSM 44485</strain>
    </source>
</reference>
<dbReference type="EMBL" id="FZNP01000002">
    <property type="protein sequence ID" value="SNR36803.1"/>
    <property type="molecule type" value="Genomic_DNA"/>
</dbReference>
<dbReference type="AlphaFoldDB" id="A0A238VSM0"/>
<keyword evidence="2" id="KW-1185">Reference proteome</keyword>
<name>A0A238VSM0_9ACTN</name>
<gene>
    <name evidence="1" type="ORF">SAMN06265355_102260</name>
</gene>
<sequence>MESTESANPDGRARAWRDDGGEHAAVALLDRYYALIPYLPGKAMVANPARRTAESVNLTDY</sequence>